<comment type="caution">
    <text evidence="1">The sequence shown here is derived from an EMBL/GenBank/DDBJ whole genome shotgun (WGS) entry which is preliminary data.</text>
</comment>
<evidence type="ECO:0000313" key="1">
    <source>
        <dbReference type="EMBL" id="CAG8508475.1"/>
    </source>
</evidence>
<protein>
    <submittedName>
        <fullName evidence="1">6903_t:CDS:1</fullName>
    </submittedName>
</protein>
<dbReference type="Proteomes" id="UP000789572">
    <property type="component" value="Unassembled WGS sequence"/>
</dbReference>
<reference evidence="1" key="1">
    <citation type="submission" date="2021-06" db="EMBL/GenBank/DDBJ databases">
        <authorList>
            <person name="Kallberg Y."/>
            <person name="Tangrot J."/>
            <person name="Rosling A."/>
        </authorList>
    </citation>
    <scope>NUCLEOTIDE SEQUENCE</scope>
    <source>
        <strain evidence="1">IA702</strain>
    </source>
</reference>
<dbReference type="AlphaFoldDB" id="A0A9N9F4K1"/>
<keyword evidence="2" id="KW-1185">Reference proteome</keyword>
<accession>A0A9N9F4K1</accession>
<dbReference type="EMBL" id="CAJVPJ010000301">
    <property type="protein sequence ID" value="CAG8508475.1"/>
    <property type="molecule type" value="Genomic_DNA"/>
</dbReference>
<sequence>MEQLEQIKEESKYLPLTNPLVTLAAYWAEQGNIVETEKLVSEWLPLVNQMRDSKESDAPLRTKLVFSLMLMKAHLGALKAEVESIEGVNERLGVPSHRSQTSDMSAFFESWTRLVESFSVNNLQLPCASRQYYNAIVQFQIFANRLSEEEFPLSKAYEKNIEHEYGYNTDKSKAFKSMLEASFPSSEHQSKASEDRSKILHSIFDVERMMGLND</sequence>
<organism evidence="1 2">
    <name type="scientific">Paraglomus occultum</name>
    <dbReference type="NCBI Taxonomy" id="144539"/>
    <lineage>
        <taxon>Eukaryota</taxon>
        <taxon>Fungi</taxon>
        <taxon>Fungi incertae sedis</taxon>
        <taxon>Mucoromycota</taxon>
        <taxon>Glomeromycotina</taxon>
        <taxon>Glomeromycetes</taxon>
        <taxon>Paraglomerales</taxon>
        <taxon>Paraglomeraceae</taxon>
        <taxon>Paraglomus</taxon>
    </lineage>
</organism>
<evidence type="ECO:0000313" key="2">
    <source>
        <dbReference type="Proteomes" id="UP000789572"/>
    </source>
</evidence>
<name>A0A9N9F4K1_9GLOM</name>
<dbReference type="OrthoDB" id="185373at2759"/>
<proteinExistence type="predicted"/>
<feature type="non-terminal residue" evidence="1">
    <location>
        <position position="1"/>
    </location>
</feature>
<gene>
    <name evidence="1" type="ORF">POCULU_LOCUS2944</name>
</gene>